<accession>A0A5P6VNF8</accession>
<keyword evidence="1" id="KW-0812">Transmembrane</keyword>
<protein>
    <recommendedName>
        <fullName evidence="4">Glycosyltransferase RgtA/B/C/D-like domain-containing protein</fullName>
    </recommendedName>
</protein>
<feature type="transmembrane region" description="Helical" evidence="1">
    <location>
        <begin position="437"/>
        <end position="456"/>
    </location>
</feature>
<dbReference type="EMBL" id="CP043028">
    <property type="protein sequence ID" value="QFJ53960.1"/>
    <property type="molecule type" value="Genomic_DNA"/>
</dbReference>
<keyword evidence="1" id="KW-1133">Transmembrane helix</keyword>
<evidence type="ECO:0000256" key="1">
    <source>
        <dbReference type="SAM" id="Phobius"/>
    </source>
</evidence>
<dbReference type="Proteomes" id="UP000327030">
    <property type="component" value="Chromosome 1"/>
</dbReference>
<feature type="transmembrane region" description="Helical" evidence="1">
    <location>
        <begin position="254"/>
        <end position="283"/>
    </location>
</feature>
<dbReference type="OrthoDB" id="2065709at2"/>
<dbReference type="AlphaFoldDB" id="A0A5P6VNF8"/>
<feature type="transmembrane region" description="Helical" evidence="1">
    <location>
        <begin position="370"/>
        <end position="390"/>
    </location>
</feature>
<proteinExistence type="predicted"/>
<evidence type="ECO:0008006" key="4">
    <source>
        <dbReference type="Google" id="ProtNLM"/>
    </source>
</evidence>
<dbReference type="RefSeq" id="WP_151622457.1">
    <property type="nucleotide sequence ID" value="NZ_CP043028.1"/>
</dbReference>
<sequence length="625" mass="70576">MVAVVLFIAVICSFSFFAAFKLNRTFEETLPLLAMGIILILFLTGMINILGAGWIIVCLVAAVLYGYTIYWIIRGKSEVSIKDSIFNLVTPGFVVFAIISAMIAYYNQDRLAIHTDEFSHWLDTVVIMTRMDAFGTAEGSGAIFPSYPPAMSLFQYLLEKINMTVTGDFSEWKAYFAYQLLAVIVMLPFLKMKDRSLVQKLVIVISWPVCLILPLQFFKDVYSSLYIDPFLGVLGGCGFAAVSITKKKDWVYNVYMTMLAAVLVLSKDVGIYLAMFIGLYYFVDYISREGFGKKQLVWPLAPIIAMAAAKLLWKLELKVSNTGQKFSQPFNLKGTIETIQGNGNEFCTTVYTNFRNALTYRYVYYERLGFNYAAIMTLFVIGFICLHVSLYKRKQLNKSAAVSGAVIPGVVIVFYILSMFPLYISRFAEDEALNLASFDRYCGIMFLTGILLMFWTLRDMLIDADGKVIPVVLALGMLTSVYHSQKDNIVYYTSKQSVEDSQKYRYNVDLLASKINENCEDNARILVVINDGQDIIPAMLNTFSKPRVIDQSNGYFPNNTPEDGSSIISVDDLQAIITSEFDYVAVYDINECLTTNYMELFEEGNILSGSIYTYNKDAGKLELYR</sequence>
<feature type="transmembrane region" description="Helical" evidence="1">
    <location>
        <begin position="30"/>
        <end position="47"/>
    </location>
</feature>
<keyword evidence="1" id="KW-0472">Membrane</keyword>
<gene>
    <name evidence="2" type="ORF">FXF36_03285</name>
</gene>
<organism evidence="2 3">
    <name type="scientific">Pseudobutyrivibrio xylanivorans</name>
    <dbReference type="NCBI Taxonomy" id="185007"/>
    <lineage>
        <taxon>Bacteria</taxon>
        <taxon>Bacillati</taxon>
        <taxon>Bacillota</taxon>
        <taxon>Clostridia</taxon>
        <taxon>Lachnospirales</taxon>
        <taxon>Lachnospiraceae</taxon>
        <taxon>Pseudobutyrivibrio</taxon>
    </lineage>
</organism>
<feature type="transmembrane region" description="Helical" evidence="1">
    <location>
        <begin position="224"/>
        <end position="242"/>
    </location>
</feature>
<feature type="transmembrane region" description="Helical" evidence="1">
    <location>
        <begin position="6"/>
        <end position="23"/>
    </location>
</feature>
<reference evidence="3" key="1">
    <citation type="submission" date="2019-08" db="EMBL/GenBank/DDBJ databases">
        <title>Complete Genome Sequence of the Polysaccharide-Degrading Rumen Bacterium Pseudobutyrivibrio xylanivorans MA3014.</title>
        <authorList>
            <person name="Palevich N."/>
            <person name="Maclean P.H."/>
            <person name="Kelly W.J."/>
            <person name="Leahy S.C."/>
            <person name="Rakonjac J."/>
            <person name="Attwood G.T."/>
        </authorList>
    </citation>
    <scope>NUCLEOTIDE SEQUENCE [LARGE SCALE GENOMIC DNA]</scope>
    <source>
        <strain evidence="3">MA3014</strain>
    </source>
</reference>
<feature type="transmembrane region" description="Helical" evidence="1">
    <location>
        <begin position="402"/>
        <end position="425"/>
    </location>
</feature>
<feature type="transmembrane region" description="Helical" evidence="1">
    <location>
        <begin position="295"/>
        <end position="313"/>
    </location>
</feature>
<dbReference type="KEGG" id="pxv:FXF36_03285"/>
<feature type="transmembrane region" description="Helical" evidence="1">
    <location>
        <begin position="53"/>
        <end position="73"/>
    </location>
</feature>
<name>A0A5P6VNF8_PSEXY</name>
<feature type="transmembrane region" description="Helical" evidence="1">
    <location>
        <begin position="197"/>
        <end position="218"/>
    </location>
</feature>
<evidence type="ECO:0000313" key="3">
    <source>
        <dbReference type="Proteomes" id="UP000327030"/>
    </source>
</evidence>
<evidence type="ECO:0000313" key="2">
    <source>
        <dbReference type="EMBL" id="QFJ53960.1"/>
    </source>
</evidence>
<feature type="transmembrane region" description="Helical" evidence="1">
    <location>
        <begin position="85"/>
        <end position="106"/>
    </location>
</feature>